<gene>
    <name evidence="1" type="ORF">LAESUDRAFT_763318</name>
</gene>
<dbReference type="EMBL" id="KV427658">
    <property type="protein sequence ID" value="KZT01879.1"/>
    <property type="molecule type" value="Genomic_DNA"/>
</dbReference>
<protein>
    <submittedName>
        <fullName evidence="1">Uncharacterized protein</fullName>
    </submittedName>
</protein>
<proteinExistence type="predicted"/>
<dbReference type="GeneID" id="63830259"/>
<dbReference type="RefSeq" id="XP_040759619.1">
    <property type="nucleotide sequence ID" value="XM_040913231.1"/>
</dbReference>
<keyword evidence="2" id="KW-1185">Reference proteome</keyword>
<organism evidence="1 2">
    <name type="scientific">Laetiporus sulphureus 93-53</name>
    <dbReference type="NCBI Taxonomy" id="1314785"/>
    <lineage>
        <taxon>Eukaryota</taxon>
        <taxon>Fungi</taxon>
        <taxon>Dikarya</taxon>
        <taxon>Basidiomycota</taxon>
        <taxon>Agaricomycotina</taxon>
        <taxon>Agaricomycetes</taxon>
        <taxon>Polyporales</taxon>
        <taxon>Laetiporus</taxon>
    </lineage>
</organism>
<name>A0A165BYH1_9APHY</name>
<dbReference type="Proteomes" id="UP000076871">
    <property type="component" value="Unassembled WGS sequence"/>
</dbReference>
<reference evidence="1 2" key="1">
    <citation type="journal article" date="2016" name="Mol. Biol. Evol.">
        <title>Comparative Genomics of Early-Diverging Mushroom-Forming Fungi Provides Insights into the Origins of Lignocellulose Decay Capabilities.</title>
        <authorList>
            <person name="Nagy L.G."/>
            <person name="Riley R."/>
            <person name="Tritt A."/>
            <person name="Adam C."/>
            <person name="Daum C."/>
            <person name="Floudas D."/>
            <person name="Sun H."/>
            <person name="Yadav J.S."/>
            <person name="Pangilinan J."/>
            <person name="Larsson K.H."/>
            <person name="Matsuura K."/>
            <person name="Barry K."/>
            <person name="Labutti K."/>
            <person name="Kuo R."/>
            <person name="Ohm R.A."/>
            <person name="Bhattacharya S.S."/>
            <person name="Shirouzu T."/>
            <person name="Yoshinaga Y."/>
            <person name="Martin F.M."/>
            <person name="Grigoriev I.V."/>
            <person name="Hibbett D.S."/>
        </authorList>
    </citation>
    <scope>NUCLEOTIDE SEQUENCE [LARGE SCALE GENOMIC DNA]</scope>
    <source>
        <strain evidence="1 2">93-53</strain>
    </source>
</reference>
<accession>A0A165BYH1</accession>
<evidence type="ECO:0000313" key="1">
    <source>
        <dbReference type="EMBL" id="KZT01879.1"/>
    </source>
</evidence>
<sequence length="188" mass="21047">MQVALLAKTGKMKSKSNCKNNVKKSARCTYTACKKKGHMEDKCRKKNADLASRKARHRTTPVTKLQRLRRPCLYAMKTTRSFTYSSLNLSQSAHYVSGHSGSSIPAHRLPCALNATGSFILKARYTGMGLARRCTVHQEDFSLGNWTLSWNFGAAMDLKTEEGALCFYERGKEGDLRHGCHARDGNLR</sequence>
<dbReference type="InParanoid" id="A0A165BYH1"/>
<dbReference type="AlphaFoldDB" id="A0A165BYH1"/>
<evidence type="ECO:0000313" key="2">
    <source>
        <dbReference type="Proteomes" id="UP000076871"/>
    </source>
</evidence>